<dbReference type="InterPro" id="IPR012340">
    <property type="entry name" value="NA-bd_OB-fold"/>
</dbReference>
<dbReference type="AlphaFoldDB" id="A0AAJ7JH57"/>
<feature type="domain" description="BRCA2 OB1" evidence="2">
    <location>
        <begin position="326"/>
        <end position="419"/>
    </location>
</feature>
<dbReference type="PANTHER" id="PTHR11289">
    <property type="entry name" value="BREAST CANCER TYPE 2 SUSCEPTIBILITY PROTEIN BRCA2"/>
    <property type="match status" value="1"/>
</dbReference>
<dbReference type="Pfam" id="PF09103">
    <property type="entry name" value="BRCA-2_OB1"/>
    <property type="match status" value="1"/>
</dbReference>
<evidence type="ECO:0000313" key="4">
    <source>
        <dbReference type="Proteomes" id="UP000694925"/>
    </source>
</evidence>
<dbReference type="GO" id="GO:0006355">
    <property type="term" value="P:regulation of DNA-templated transcription"/>
    <property type="evidence" value="ECO:0007669"/>
    <property type="project" value="TreeGrafter"/>
</dbReference>
<evidence type="ECO:0000259" key="3">
    <source>
        <dbReference type="Pfam" id="PF09169"/>
    </source>
</evidence>
<sequence>MTGTRPVTTILTTGVRSVVTTATAGTVPTATETTSTVARKPMRTATGFRPVVIPFADIQRKVPFVGRSTAVPPVSTTSSSSTAVSRDDDIDDDNDNTYETFSVASSTVVKSTTTTTTMTTMRTTTKQPSTLLPSLSSSSSSSTLMRFKLPTVSRLYARRLIHCDKRITWRQIANGQQLTRCTANELYMRGISSNILDVTPSNAKYITFGDMTNPVRTEDGAVVFPNHQQLIRVDEITAAFLMSPGVNADSLPPFNWVGNHYRWIVWKLAAMDRIKFGDRHDTLPTMLTVTRIMSELKYRYQREIDMRQTPALKLVSMGSIDAATVAAARRLVLCVSFVQFDESLNNVMLKLTDSWYSIRAIPDALLRRHVVSKLTVGTKIITYGATLSQQIIDGQQHRVLYLNGNSTRRAAWDTKLGFARPSGPFTINLATIDPNGGLIGRVRVTIVRVYPILYYDRVTNKYENEQCERQKANADQRTRARYIAAFYANVENVLRGNDTVHGSSSSSSMWDEIRSAVTESRAEGILRTEDVYRRNEERVCERLNRPLVDTLPSPRKTEQVIVARIADKTTNMFLQVPVSSCVSMLVEGAVLSISDLNINTRTSMLTVRDGRVFSGTPYNEADTVGIIVHVQRQQLRTNNNDSKSTNSIVVGTPYNEADTVGIVVHVQRQQLR</sequence>
<gene>
    <name evidence="5" type="primary">LOC108632508</name>
</gene>
<accession>A0AAJ7JH57</accession>
<evidence type="ECO:0000313" key="5">
    <source>
        <dbReference type="RefSeq" id="XP_017892646.1"/>
    </source>
</evidence>
<feature type="compositionally biased region" description="Low complexity" evidence="1">
    <location>
        <begin position="68"/>
        <end position="84"/>
    </location>
</feature>
<dbReference type="Gene3D" id="2.40.50.140">
    <property type="entry name" value="Nucleic acid-binding proteins"/>
    <property type="match status" value="2"/>
</dbReference>
<organism evidence="4 5">
    <name type="scientific">Ceratina calcarata</name>
    <dbReference type="NCBI Taxonomy" id="156304"/>
    <lineage>
        <taxon>Eukaryota</taxon>
        <taxon>Metazoa</taxon>
        <taxon>Ecdysozoa</taxon>
        <taxon>Arthropoda</taxon>
        <taxon>Hexapoda</taxon>
        <taxon>Insecta</taxon>
        <taxon>Pterygota</taxon>
        <taxon>Neoptera</taxon>
        <taxon>Endopterygota</taxon>
        <taxon>Hymenoptera</taxon>
        <taxon>Apocrita</taxon>
        <taxon>Aculeata</taxon>
        <taxon>Apoidea</taxon>
        <taxon>Anthophila</taxon>
        <taxon>Apidae</taxon>
        <taxon>Ceratina</taxon>
        <taxon>Zadontomerus</taxon>
    </lineage>
</organism>
<dbReference type="InterPro" id="IPR015187">
    <property type="entry name" value="BRCA2_OB_1"/>
</dbReference>
<reference evidence="5" key="1">
    <citation type="submission" date="2025-08" db="UniProtKB">
        <authorList>
            <consortium name="RefSeq"/>
        </authorList>
    </citation>
    <scope>IDENTIFICATION</scope>
    <source>
        <tissue evidence="5">Whole body</tissue>
    </source>
</reference>
<dbReference type="InterPro" id="IPR015252">
    <property type="entry name" value="BRCA2_hlx"/>
</dbReference>
<dbReference type="InterPro" id="IPR036315">
    <property type="entry name" value="BRCA2_hlx_sf"/>
</dbReference>
<dbReference type="Proteomes" id="UP000694925">
    <property type="component" value="Unplaced"/>
</dbReference>
<dbReference type="InterPro" id="IPR015525">
    <property type="entry name" value="BRCA2"/>
</dbReference>
<dbReference type="SUPFAM" id="SSF50249">
    <property type="entry name" value="Nucleic acid-binding proteins"/>
    <property type="match status" value="2"/>
</dbReference>
<dbReference type="RefSeq" id="XP_017892646.1">
    <property type="nucleotide sequence ID" value="XM_018037157.1"/>
</dbReference>
<feature type="region of interest" description="Disordered" evidence="1">
    <location>
        <begin position="68"/>
        <end position="92"/>
    </location>
</feature>
<evidence type="ECO:0000256" key="1">
    <source>
        <dbReference type="SAM" id="MobiDB-lite"/>
    </source>
</evidence>
<feature type="non-terminal residue" evidence="5">
    <location>
        <position position="672"/>
    </location>
</feature>
<keyword evidence="4" id="KW-1185">Reference proteome</keyword>
<dbReference type="GO" id="GO:0005634">
    <property type="term" value="C:nucleus"/>
    <property type="evidence" value="ECO:0007669"/>
    <property type="project" value="TreeGrafter"/>
</dbReference>
<dbReference type="PANTHER" id="PTHR11289:SF0">
    <property type="entry name" value="BREAST CANCER TYPE 2 SUSCEPTIBILITY PROTEIN"/>
    <property type="match status" value="1"/>
</dbReference>
<dbReference type="Pfam" id="PF09169">
    <property type="entry name" value="BRCA-2_helical"/>
    <property type="match status" value="1"/>
</dbReference>
<dbReference type="SUPFAM" id="SSF81872">
    <property type="entry name" value="BRCA2 helical domain"/>
    <property type="match status" value="1"/>
</dbReference>
<proteinExistence type="predicted"/>
<protein>
    <submittedName>
        <fullName evidence="5">Breast cancer type 2 susceptibility protein homolog</fullName>
    </submittedName>
</protein>
<name>A0AAJ7JH57_9HYME</name>
<dbReference type="GO" id="GO:0000724">
    <property type="term" value="P:double-strand break repair via homologous recombination"/>
    <property type="evidence" value="ECO:0007669"/>
    <property type="project" value="InterPro"/>
</dbReference>
<evidence type="ECO:0000259" key="2">
    <source>
        <dbReference type="Pfam" id="PF09103"/>
    </source>
</evidence>
<feature type="domain" description="Breast cancer type 2 susceptibility protein helical" evidence="3">
    <location>
        <begin position="150"/>
        <end position="305"/>
    </location>
</feature>
<dbReference type="KEGG" id="ccal:108632508"/>
<dbReference type="GeneID" id="108632508"/>